<dbReference type="CDD" id="cd07805">
    <property type="entry name" value="ASKHA_NBD_FGGY_CvXK-like"/>
    <property type="match status" value="1"/>
</dbReference>
<name>A0A161WU13_9CLOT</name>
<keyword evidence="7" id="KW-1185">Reference proteome</keyword>
<dbReference type="PATRIC" id="fig|1121326.3.peg.4162"/>
<dbReference type="GO" id="GO:0004856">
    <property type="term" value="F:D-xylulokinase activity"/>
    <property type="evidence" value="ECO:0007669"/>
    <property type="project" value="UniProtKB-EC"/>
</dbReference>
<dbReference type="InterPro" id="IPR018484">
    <property type="entry name" value="FGGY_N"/>
</dbReference>
<keyword evidence="2 6" id="KW-0808">Transferase</keyword>
<accession>A0A161WU13</accession>
<dbReference type="InterPro" id="IPR000577">
    <property type="entry name" value="Carb_kinase_FGGY"/>
</dbReference>
<sequence length="492" mass="53928">MKYIATFDIGTTAVKGVLVSVEGTAVFTKSINIETIFEGDFKEQSPLDWHKAFCEISKECFAHGYSPEDIIGIVMSGQMQDLIPVDKNGINVGNAVLYSDGRAEKQAREIAEIVGIQEILKSTGNNFDGSMPFAKLLWLKQNRFNDYQNTYKVVISSKDYIILRLTGEYVTDVTTGATTGLMDIHKKRWNTDWVSAVGMVKDKLPLLLHAEEQAGIVTEKASIETGYSVGTPVYAGTGDAGATTLASGIASDGEFNINIGTTGWVASVSSDVLLKEGVFNLAAMPKNLYINVVPFLNAGNVHKWISKTLAKDREENEKYDYVGKLLEESTPGSHGLIFLPYLVGERFPVMDTKIRGGFVGITPETTKQDMARSCLEGVAFSIRQGIESIGGKPNKISLIGGGAKVKVWCQIFADILDHEVLVYNDSEFSPSMAVAASVMVAQGLITDYHRFTDLLKQSENCISYEPNSSSVEVLNKAYDTYCRIYPGFKNIR</sequence>
<protein>
    <submittedName>
        <fullName evidence="6">Xylulose kinase</fullName>
        <ecNumber evidence="6">2.7.1.17</ecNumber>
    </submittedName>
</protein>
<dbReference type="InterPro" id="IPR018485">
    <property type="entry name" value="FGGY_C"/>
</dbReference>
<dbReference type="EMBL" id="LWAE01000005">
    <property type="protein sequence ID" value="KZL90338.1"/>
    <property type="molecule type" value="Genomic_DNA"/>
</dbReference>
<dbReference type="OrthoDB" id="9805576at2"/>
<evidence type="ECO:0000256" key="2">
    <source>
        <dbReference type="ARBA" id="ARBA00022679"/>
    </source>
</evidence>
<dbReference type="PANTHER" id="PTHR43095">
    <property type="entry name" value="SUGAR KINASE"/>
    <property type="match status" value="1"/>
</dbReference>
<dbReference type="SUPFAM" id="SSF53067">
    <property type="entry name" value="Actin-like ATPase domain"/>
    <property type="match status" value="2"/>
</dbReference>
<evidence type="ECO:0000259" key="4">
    <source>
        <dbReference type="Pfam" id="PF00370"/>
    </source>
</evidence>
<evidence type="ECO:0000259" key="5">
    <source>
        <dbReference type="Pfam" id="PF02782"/>
    </source>
</evidence>
<organism evidence="6 7">
    <name type="scientific">Clostridium magnum DSM 2767</name>
    <dbReference type="NCBI Taxonomy" id="1121326"/>
    <lineage>
        <taxon>Bacteria</taxon>
        <taxon>Bacillati</taxon>
        <taxon>Bacillota</taxon>
        <taxon>Clostridia</taxon>
        <taxon>Eubacteriales</taxon>
        <taxon>Clostridiaceae</taxon>
        <taxon>Clostridium</taxon>
    </lineage>
</organism>
<dbReference type="Pfam" id="PF02782">
    <property type="entry name" value="FGGY_C"/>
    <property type="match status" value="1"/>
</dbReference>
<proteinExistence type="inferred from homology"/>
<dbReference type="STRING" id="1121326.CLMAG_41090"/>
<evidence type="ECO:0000256" key="1">
    <source>
        <dbReference type="ARBA" id="ARBA00009156"/>
    </source>
</evidence>
<dbReference type="Gene3D" id="3.30.420.40">
    <property type="match status" value="2"/>
</dbReference>
<reference evidence="6 7" key="1">
    <citation type="submission" date="2016-04" db="EMBL/GenBank/DDBJ databases">
        <title>Genome sequence of Clostridium magnum DSM 2767.</title>
        <authorList>
            <person name="Poehlein A."/>
            <person name="Uhlig R."/>
            <person name="Fischer R."/>
            <person name="Bahl H."/>
            <person name="Daniel R."/>
        </authorList>
    </citation>
    <scope>NUCLEOTIDE SEQUENCE [LARGE SCALE GENOMIC DNA]</scope>
    <source>
        <strain evidence="6 7">DSM 2767</strain>
    </source>
</reference>
<feature type="domain" description="Carbohydrate kinase FGGY N-terminal" evidence="4">
    <location>
        <begin position="3"/>
        <end position="245"/>
    </location>
</feature>
<feature type="domain" description="Carbohydrate kinase FGGY C-terminal" evidence="5">
    <location>
        <begin position="257"/>
        <end position="425"/>
    </location>
</feature>
<dbReference type="Pfam" id="PF00370">
    <property type="entry name" value="FGGY_N"/>
    <property type="match status" value="1"/>
</dbReference>
<dbReference type="InterPro" id="IPR043129">
    <property type="entry name" value="ATPase_NBD"/>
</dbReference>
<dbReference type="RefSeq" id="WP_066627034.1">
    <property type="nucleotide sequence ID" value="NZ_FQXL01000008.1"/>
</dbReference>
<comment type="similarity">
    <text evidence="1">Belongs to the FGGY kinase family.</text>
</comment>
<gene>
    <name evidence="6" type="primary">xylB_4</name>
    <name evidence="6" type="ORF">CLMAG_41090</name>
</gene>
<comment type="caution">
    <text evidence="6">The sequence shown here is derived from an EMBL/GenBank/DDBJ whole genome shotgun (WGS) entry which is preliminary data.</text>
</comment>
<dbReference type="Proteomes" id="UP000076603">
    <property type="component" value="Unassembled WGS sequence"/>
</dbReference>
<evidence type="ECO:0000313" key="7">
    <source>
        <dbReference type="Proteomes" id="UP000076603"/>
    </source>
</evidence>
<dbReference type="EC" id="2.7.1.17" evidence="6"/>
<dbReference type="PIRSF" id="PIRSF000538">
    <property type="entry name" value="GlpK"/>
    <property type="match status" value="1"/>
</dbReference>
<dbReference type="InterPro" id="IPR050406">
    <property type="entry name" value="FGGY_Carb_Kinase"/>
</dbReference>
<keyword evidence="3 6" id="KW-0418">Kinase</keyword>
<evidence type="ECO:0000313" key="6">
    <source>
        <dbReference type="EMBL" id="KZL90338.1"/>
    </source>
</evidence>
<evidence type="ECO:0000256" key="3">
    <source>
        <dbReference type="ARBA" id="ARBA00022777"/>
    </source>
</evidence>
<dbReference type="AlphaFoldDB" id="A0A161WU13"/>